<feature type="compositionally biased region" description="Basic and acidic residues" evidence="1">
    <location>
        <begin position="182"/>
        <end position="192"/>
    </location>
</feature>
<gene>
    <name evidence="3" type="ORF">RCL2_001740500</name>
    <name evidence="2" type="ORF">RclHR1_05030005</name>
</gene>
<proteinExistence type="predicted"/>
<evidence type="ECO:0000313" key="4">
    <source>
        <dbReference type="Proteomes" id="UP000247702"/>
    </source>
</evidence>
<organism evidence="2 4">
    <name type="scientific">Rhizophagus clarus</name>
    <dbReference type="NCBI Taxonomy" id="94130"/>
    <lineage>
        <taxon>Eukaryota</taxon>
        <taxon>Fungi</taxon>
        <taxon>Fungi incertae sedis</taxon>
        <taxon>Mucoromycota</taxon>
        <taxon>Glomeromycotina</taxon>
        <taxon>Glomeromycetes</taxon>
        <taxon>Glomerales</taxon>
        <taxon>Glomeraceae</taxon>
        <taxon>Rhizophagus</taxon>
    </lineage>
</organism>
<reference evidence="2 4" key="1">
    <citation type="submission" date="2017-11" db="EMBL/GenBank/DDBJ databases">
        <title>The genome of Rhizophagus clarus HR1 reveals common genetic basis of auxotrophy among arbuscular mycorrhizal fungi.</title>
        <authorList>
            <person name="Kobayashi Y."/>
        </authorList>
    </citation>
    <scope>NUCLEOTIDE SEQUENCE [LARGE SCALE GENOMIC DNA]</scope>
    <source>
        <strain evidence="2 4">HR1</strain>
    </source>
</reference>
<dbReference type="Proteomes" id="UP000247702">
    <property type="component" value="Unassembled WGS sequence"/>
</dbReference>
<protein>
    <submittedName>
        <fullName evidence="2">Uncharacterized protein</fullName>
    </submittedName>
</protein>
<feature type="region of interest" description="Disordered" evidence="1">
    <location>
        <begin position="145"/>
        <end position="192"/>
    </location>
</feature>
<evidence type="ECO:0000313" key="3">
    <source>
        <dbReference type="EMBL" id="GES90565.1"/>
    </source>
</evidence>
<sequence>MTNKRSARLANKAATNQPKVVVPVEKSIIIIPALSIASNTSSQQTNQGASAKGPSITVKKEIMASKAKLTLVEEQAIAKEKALTSNLESERSLAGNLFAKKKDGPLEDGADHPVFKLRLDRITLKQVNNSVKKQTTFTCYASDSNEDVMVTDPPNQKDQQTRSNGLFTKRQIQTIDQQPSDLKMDVDPKSAF</sequence>
<evidence type="ECO:0000313" key="2">
    <source>
        <dbReference type="EMBL" id="GBC03248.1"/>
    </source>
</evidence>
<accession>A0A2Z6RK36</accession>
<feature type="compositionally biased region" description="Polar residues" evidence="1">
    <location>
        <begin position="153"/>
        <end position="180"/>
    </location>
</feature>
<dbReference type="EMBL" id="BLAL01000194">
    <property type="protein sequence ID" value="GES90565.1"/>
    <property type="molecule type" value="Genomic_DNA"/>
</dbReference>
<reference evidence="3" key="2">
    <citation type="submission" date="2019-10" db="EMBL/GenBank/DDBJ databases">
        <title>Conservation and host-specific expression of non-tandemly repeated heterogenous ribosome RNA gene in arbuscular mycorrhizal fungi.</title>
        <authorList>
            <person name="Maeda T."/>
            <person name="Kobayashi Y."/>
            <person name="Nakagawa T."/>
            <person name="Ezawa T."/>
            <person name="Yamaguchi K."/>
            <person name="Bino T."/>
            <person name="Nishimoto Y."/>
            <person name="Shigenobu S."/>
            <person name="Kawaguchi M."/>
        </authorList>
    </citation>
    <scope>NUCLEOTIDE SEQUENCE</scope>
    <source>
        <strain evidence="3">HR1</strain>
    </source>
</reference>
<dbReference type="EMBL" id="BEXD01003875">
    <property type="protein sequence ID" value="GBC03248.1"/>
    <property type="molecule type" value="Genomic_DNA"/>
</dbReference>
<name>A0A2Z6RK36_9GLOM</name>
<dbReference type="AlphaFoldDB" id="A0A2Z6RK36"/>
<evidence type="ECO:0000256" key="1">
    <source>
        <dbReference type="SAM" id="MobiDB-lite"/>
    </source>
</evidence>
<comment type="caution">
    <text evidence="2">The sequence shown here is derived from an EMBL/GenBank/DDBJ whole genome shotgun (WGS) entry which is preliminary data.</text>
</comment>
<keyword evidence="4" id="KW-1185">Reference proteome</keyword>
<dbReference type="Proteomes" id="UP000615446">
    <property type="component" value="Unassembled WGS sequence"/>
</dbReference>